<dbReference type="Proteomes" id="UP000006352">
    <property type="component" value="Unassembled WGS sequence"/>
</dbReference>
<dbReference type="HOGENOM" id="CLU_437439_0_0_1"/>
<gene>
    <name evidence="2" type="ORF">FIBRA_01778</name>
</gene>
<evidence type="ECO:0008006" key="4">
    <source>
        <dbReference type="Google" id="ProtNLM"/>
    </source>
</evidence>
<organism evidence="2 3">
    <name type="scientific">Fibroporia radiculosa</name>
    <dbReference type="NCBI Taxonomy" id="599839"/>
    <lineage>
        <taxon>Eukaryota</taxon>
        <taxon>Fungi</taxon>
        <taxon>Dikarya</taxon>
        <taxon>Basidiomycota</taxon>
        <taxon>Agaricomycotina</taxon>
        <taxon>Agaricomycetes</taxon>
        <taxon>Polyporales</taxon>
        <taxon>Fibroporiaceae</taxon>
        <taxon>Fibroporia</taxon>
    </lineage>
</organism>
<sequence>MATNIELAISSVLQRGEPLIVANVLVSYLKILGYMAPDTRELTVPHEALVAFEHALDKEPVLSLRHGASQTQCTVIRRRMYTAEIAELRKTYWKERLGMTSAMRCTCPSCGSTLTYRRDELEEKLVDAVSSQRFSKDGRRKLKKKKVIKRRQDLKGSNPPLDPYGPSTSAFGCKTLTAFSLSISLQPKATREGVRATSIDDLGGMSKSSQMLPTLRHALLPIEVWESMFNHIIGDFYLDHRQKAEMLRACSMVCKRWNARCRFLLWRHVVLLSKKHVAGMAKMIQRRPSLKDVPRTVTLCNLDMLSAFATRMVRKLPQVEELELLPDETPSTVKWSPGMFNANTADVFLYLSAFTSVTRLSLFHVQFPSPVIFARLICAFPRLSHLSCRWVQFLNFDSHSSRELRLHHRLPGVKCPTGLTLTHLRLESQDIDDVVDVLIATTIGTTVKHVGFPDGINTLDAGCKQRLVEVAGESLSSMHIGNVSSTRTTLNFKRSTNLQGLSFTVQHGDTAAIEWLCNILSDSVSEDKVLKLSKVMIVFAPLRDRGLSRKDIWDAVLNFNEEAYLRLDRLLSGPQFANITTVCFEFIKIDELFPSVDEFWAALSARFPRLIARGVFRWVALRSKS</sequence>
<reference evidence="2 3" key="1">
    <citation type="journal article" date="2012" name="Appl. Environ. Microbiol.">
        <title>Short-read sequencing for genomic analysis of the brown rot fungus Fibroporia radiculosa.</title>
        <authorList>
            <person name="Tang J.D."/>
            <person name="Perkins A.D."/>
            <person name="Sonstegard T.S."/>
            <person name="Schroeder S.G."/>
            <person name="Burgess S.C."/>
            <person name="Diehl S.V."/>
        </authorList>
    </citation>
    <scope>NUCLEOTIDE SEQUENCE [LARGE SCALE GENOMIC DNA]</scope>
    <source>
        <strain evidence="2 3">TFFH 294</strain>
    </source>
</reference>
<dbReference type="EMBL" id="HE796949">
    <property type="protein sequence ID" value="CCL99756.1"/>
    <property type="molecule type" value="Genomic_DNA"/>
</dbReference>
<protein>
    <recommendedName>
        <fullName evidence="4">F-box domain-containing protein</fullName>
    </recommendedName>
</protein>
<feature type="region of interest" description="Disordered" evidence="1">
    <location>
        <begin position="137"/>
        <end position="163"/>
    </location>
</feature>
<dbReference type="RefSeq" id="XP_012179039.1">
    <property type="nucleotide sequence ID" value="XM_012323649.1"/>
</dbReference>
<dbReference type="AlphaFoldDB" id="J4I8P2"/>
<keyword evidence="3" id="KW-1185">Reference proteome</keyword>
<evidence type="ECO:0000313" key="3">
    <source>
        <dbReference type="Proteomes" id="UP000006352"/>
    </source>
</evidence>
<evidence type="ECO:0000256" key="1">
    <source>
        <dbReference type="SAM" id="MobiDB-lite"/>
    </source>
</evidence>
<feature type="compositionally biased region" description="Basic residues" evidence="1">
    <location>
        <begin position="138"/>
        <end position="149"/>
    </location>
</feature>
<proteinExistence type="predicted"/>
<dbReference type="InParanoid" id="J4I8P2"/>
<evidence type="ECO:0000313" key="2">
    <source>
        <dbReference type="EMBL" id="CCL99756.1"/>
    </source>
</evidence>
<name>J4I8P2_9APHY</name>
<dbReference type="OrthoDB" id="2984821at2759"/>
<accession>J4I8P2</accession>
<dbReference type="GeneID" id="24094667"/>